<dbReference type="PANTHER" id="PTHR31339:SF9">
    <property type="entry name" value="PLASMIN AND FIBRONECTIN-BINDING PROTEIN A"/>
    <property type="match status" value="1"/>
</dbReference>
<evidence type="ECO:0000256" key="1">
    <source>
        <dbReference type="ARBA" id="ARBA00008834"/>
    </source>
</evidence>
<evidence type="ECO:0000256" key="4">
    <source>
        <dbReference type="RuleBase" id="RU361169"/>
    </source>
</evidence>
<dbReference type="InterPro" id="IPR011050">
    <property type="entry name" value="Pectin_lyase_fold/virulence"/>
</dbReference>
<organism evidence="6 7">
    <name type="scientific">Silvibacterium dinghuense</name>
    <dbReference type="NCBI Taxonomy" id="1560006"/>
    <lineage>
        <taxon>Bacteria</taxon>
        <taxon>Pseudomonadati</taxon>
        <taxon>Acidobacteriota</taxon>
        <taxon>Terriglobia</taxon>
        <taxon>Terriglobales</taxon>
        <taxon>Acidobacteriaceae</taxon>
        <taxon>Silvibacterium</taxon>
    </lineage>
</organism>
<evidence type="ECO:0000256" key="2">
    <source>
        <dbReference type="ARBA" id="ARBA00022801"/>
    </source>
</evidence>
<proteinExistence type="inferred from homology"/>
<dbReference type="PANTHER" id="PTHR31339">
    <property type="entry name" value="PECTIN LYASE-RELATED"/>
    <property type="match status" value="1"/>
</dbReference>
<dbReference type="InterPro" id="IPR012334">
    <property type="entry name" value="Pectin_lyas_fold"/>
</dbReference>
<keyword evidence="3 4" id="KW-0326">Glycosidase</keyword>
<comment type="caution">
    <text evidence="6">The sequence shown here is derived from an EMBL/GenBank/DDBJ whole genome shotgun (WGS) entry which is preliminary data.</text>
</comment>
<evidence type="ECO:0000256" key="3">
    <source>
        <dbReference type="ARBA" id="ARBA00023295"/>
    </source>
</evidence>
<accession>A0A4Q1SAA6</accession>
<name>A0A4Q1SAA6_9BACT</name>
<dbReference type="OrthoDB" id="107371at2"/>
<dbReference type="SUPFAM" id="SSF51126">
    <property type="entry name" value="Pectin lyase-like"/>
    <property type="match status" value="1"/>
</dbReference>
<keyword evidence="7" id="KW-1185">Reference proteome</keyword>
<comment type="similarity">
    <text evidence="1 4">Belongs to the glycosyl hydrolase 28 family.</text>
</comment>
<keyword evidence="5" id="KW-0732">Signal</keyword>
<dbReference type="InterPro" id="IPR051801">
    <property type="entry name" value="GH28_Enzymes"/>
</dbReference>
<evidence type="ECO:0000256" key="5">
    <source>
        <dbReference type="SAM" id="SignalP"/>
    </source>
</evidence>
<sequence length="459" mass="48269">MRLRILFPAALCLALLATAFSCAFGQDARTVTEPKIPQACAEIRAALAAPGGAITASDEAKLDTARIQAAIDGCKGGAVVLRADGARNVFLTGPLELRSGVWLVVDKDVALVASRDPRVYDLQPGSCGVVTEKGHGCRPLIHGANVTDAGVAGDGAIEGRGGATLLGAKVSWWDLAQEAKVRDLNQSVPWLIVVSGARNFTLYGITLRNSPGFHVAVGQTDGFTAWGVKILTPKTARNTDGIDPGSSRNVTIAHCWIHAGDDNVAIKAGKTGPTTNVSILDNHFFTGHGMSIGSETNGGVSHVLVRGLTIDGADNGIRIKSDPSRGGLVEDVTYENVCIRNTKDPLVFTPAYMKKSGDLLPVYRGITLRDVHIESPGSYTLDGLDAGHRLELRFDNVWAEGLAQSKFEAQAARIVRGPRLGNFAVTGQDVITTDDAGSKAGTPPACAARYADFPETDAP</sequence>
<dbReference type="InterPro" id="IPR000743">
    <property type="entry name" value="Glyco_hydro_28"/>
</dbReference>
<dbReference type="AlphaFoldDB" id="A0A4Q1SAA6"/>
<gene>
    <name evidence="6" type="ORF">ESZ00_17645</name>
</gene>
<feature type="chain" id="PRO_5020684436" evidence="5">
    <location>
        <begin position="24"/>
        <end position="459"/>
    </location>
</feature>
<dbReference type="GO" id="GO:0004650">
    <property type="term" value="F:polygalacturonase activity"/>
    <property type="evidence" value="ECO:0007669"/>
    <property type="project" value="InterPro"/>
</dbReference>
<dbReference type="PROSITE" id="PS00502">
    <property type="entry name" value="POLYGALACTURONASE"/>
    <property type="match status" value="1"/>
</dbReference>
<dbReference type="GO" id="GO:0005975">
    <property type="term" value="P:carbohydrate metabolic process"/>
    <property type="evidence" value="ECO:0007669"/>
    <property type="project" value="InterPro"/>
</dbReference>
<dbReference type="Proteomes" id="UP000290253">
    <property type="component" value="Unassembled WGS sequence"/>
</dbReference>
<feature type="signal peptide" evidence="5">
    <location>
        <begin position="1"/>
        <end position="23"/>
    </location>
</feature>
<keyword evidence="2 4" id="KW-0378">Hydrolase</keyword>
<dbReference type="RefSeq" id="WP_129209709.1">
    <property type="nucleotide sequence ID" value="NZ_BMGU01000002.1"/>
</dbReference>
<evidence type="ECO:0000313" key="6">
    <source>
        <dbReference type="EMBL" id="RXS93861.1"/>
    </source>
</evidence>
<dbReference type="SMART" id="SM00710">
    <property type="entry name" value="PbH1"/>
    <property type="match status" value="5"/>
</dbReference>
<dbReference type="EMBL" id="SDMK01000004">
    <property type="protein sequence ID" value="RXS93861.1"/>
    <property type="molecule type" value="Genomic_DNA"/>
</dbReference>
<protein>
    <submittedName>
        <fullName evidence="6">Glycoside hydrolase</fullName>
    </submittedName>
</protein>
<reference evidence="6 7" key="1">
    <citation type="journal article" date="2016" name="Int. J. Syst. Evol. Microbiol.">
        <title>Acidipila dinghuensis sp. nov., an acidobacterium isolated from forest soil.</title>
        <authorList>
            <person name="Jiang Y.W."/>
            <person name="Wang J."/>
            <person name="Chen M.H."/>
            <person name="Lv Y.Y."/>
            <person name="Qiu L.H."/>
        </authorList>
    </citation>
    <scope>NUCLEOTIDE SEQUENCE [LARGE SCALE GENOMIC DNA]</scope>
    <source>
        <strain evidence="6 7">DHOF10</strain>
    </source>
</reference>
<dbReference type="PROSITE" id="PS51257">
    <property type="entry name" value="PROKAR_LIPOPROTEIN"/>
    <property type="match status" value="1"/>
</dbReference>
<evidence type="ECO:0000313" key="7">
    <source>
        <dbReference type="Proteomes" id="UP000290253"/>
    </source>
</evidence>
<dbReference type="InterPro" id="IPR006626">
    <property type="entry name" value="PbH1"/>
</dbReference>
<dbReference type="Gene3D" id="2.160.20.10">
    <property type="entry name" value="Single-stranded right-handed beta-helix, Pectin lyase-like"/>
    <property type="match status" value="1"/>
</dbReference>
<dbReference type="Pfam" id="PF00295">
    <property type="entry name" value="Glyco_hydro_28"/>
    <property type="match status" value="1"/>
</dbReference>